<evidence type="ECO:0000256" key="3">
    <source>
        <dbReference type="ARBA" id="ARBA00022833"/>
    </source>
</evidence>
<protein>
    <recommendedName>
        <fullName evidence="10">Tudor domain-containing protein 1</fullName>
    </recommendedName>
</protein>
<evidence type="ECO:0000313" key="8">
    <source>
        <dbReference type="EMBL" id="KNC30677.1"/>
    </source>
</evidence>
<dbReference type="PANTHER" id="PTHR22948:SF29">
    <property type="entry name" value="FI02030P-RELATED"/>
    <property type="match status" value="1"/>
</dbReference>
<sequence length="912" mass="102358">MDEVLCSKCGQGAQFKCERCLEPYCSSQCQVNDWQDHKSKCYKFPNLVPINMLKSVSSNLNLDKGLTSQRRSFGSTHNLNESRRSSTPINGNKAKPKKLLNDDDFNMVPKATAAASAVSVVKPINERPFTWRVAFPPSEGFFDAMVQFKEEVECAKRIVWVTDIKYDSSLRKLLAELNRTINQKCPCSPDDIYEGALVAAPLDQMLYRAEILENSPEVQKATVRLIDYGNEVRVPYTQLFAPIPIMCNLNAYAFRICLPNDYGPLEIESIVTIRIVGEKQPDNYYNVECKLKSVPLHLPIELLNKEPILKVVKCFTDGRHALLRLCNGGGVDDQEFDNVLNSPQSISFEFESLPKVGAFVAARTQNSWKRARLLGFYEKQHQYLVYTIDEGVISMSPQIKRVPETFVTQPIRVFAISTNSPDCMLSEAMLMAAKGLTLQLLPATSSTISTDSKTQLPCGLFDEQRKIMDVVIASVFTGSLSELGLKLWHERIPEGSSVIVSHVLTYKEIYIASQLSSEYPKILTSEYAKCAPFATNEPIDKNDVVIYCQNEGQLTTQCYRGQIICSEGGNEFKVIDVDSGLEQMVSRRYLRKPTLLVCSLPVRCYRVVLMFLESIPTPIANNKALEALETCMQNAVEFDVTYSDNNINTVDLLFRTKEKQSLCKKLLPMVFEPATKQTQIAPISTLSEHISYPLSPPNTPLACQPPATFPLQNISVKMPEVLSSNAVAKTNEVFTIDDLDVIPIVCGDNVPLYVLDPTTILNLESPYITAADYNNKEFLAKMEQHLKNVADYCKSDKAPKNGYAPKKMEICLSVFAEDGEWYRAMCIDHKPNDVYVVMFLDYGNISKVNKKDIMPMTSDLMFPSNANMVYIDGITSKEQGVAFIKNIQKNPIIHAKVSKLEDADAYMARICT</sequence>
<dbReference type="Proteomes" id="UP000037069">
    <property type="component" value="Unassembled WGS sequence"/>
</dbReference>
<evidence type="ECO:0000256" key="2">
    <source>
        <dbReference type="ARBA" id="ARBA00022771"/>
    </source>
</evidence>
<dbReference type="Gene3D" id="6.10.140.2220">
    <property type="match status" value="1"/>
</dbReference>
<dbReference type="InterPro" id="IPR050621">
    <property type="entry name" value="Tudor_domain_containing"/>
</dbReference>
<keyword evidence="9" id="KW-1185">Reference proteome</keyword>
<dbReference type="CDD" id="cd20379">
    <property type="entry name" value="Tudor_dTUD-like"/>
    <property type="match status" value="1"/>
</dbReference>
<dbReference type="SUPFAM" id="SSF63748">
    <property type="entry name" value="Tudor/PWWP/MBT"/>
    <property type="match status" value="3"/>
</dbReference>
<dbReference type="PROSITE" id="PS50304">
    <property type="entry name" value="TUDOR"/>
    <property type="match status" value="2"/>
</dbReference>
<dbReference type="GO" id="GO:0008270">
    <property type="term" value="F:zinc ion binding"/>
    <property type="evidence" value="ECO:0007669"/>
    <property type="project" value="UniProtKB-KW"/>
</dbReference>
<gene>
    <name evidence="8" type="ORF">FF38_11701</name>
</gene>
<name>A0A0L0CEN5_LUCCU</name>
<keyword evidence="1" id="KW-0479">Metal-binding</keyword>
<dbReference type="AlphaFoldDB" id="A0A0L0CEN5"/>
<dbReference type="Gene3D" id="2.30.30.140">
    <property type="match status" value="2"/>
</dbReference>
<organism evidence="8 9">
    <name type="scientific">Lucilia cuprina</name>
    <name type="common">Green bottle fly</name>
    <name type="synonym">Australian sheep blowfly</name>
    <dbReference type="NCBI Taxonomy" id="7375"/>
    <lineage>
        <taxon>Eukaryota</taxon>
        <taxon>Metazoa</taxon>
        <taxon>Ecdysozoa</taxon>
        <taxon>Arthropoda</taxon>
        <taxon>Hexapoda</taxon>
        <taxon>Insecta</taxon>
        <taxon>Pterygota</taxon>
        <taxon>Neoptera</taxon>
        <taxon>Endopterygota</taxon>
        <taxon>Diptera</taxon>
        <taxon>Brachycera</taxon>
        <taxon>Muscomorpha</taxon>
        <taxon>Oestroidea</taxon>
        <taxon>Calliphoridae</taxon>
        <taxon>Luciliinae</taxon>
        <taxon>Lucilia</taxon>
    </lineage>
</organism>
<evidence type="ECO:0000259" key="7">
    <source>
        <dbReference type="PROSITE" id="PS50865"/>
    </source>
</evidence>
<dbReference type="OMA" id="DWQRHKY"/>
<feature type="compositionally biased region" description="Polar residues" evidence="5">
    <location>
        <begin position="70"/>
        <end position="90"/>
    </location>
</feature>
<evidence type="ECO:0000256" key="5">
    <source>
        <dbReference type="SAM" id="MobiDB-lite"/>
    </source>
</evidence>
<dbReference type="Pfam" id="PF01753">
    <property type="entry name" value="zf-MYND"/>
    <property type="match status" value="1"/>
</dbReference>
<evidence type="ECO:0000313" key="9">
    <source>
        <dbReference type="Proteomes" id="UP000037069"/>
    </source>
</evidence>
<accession>A0A0L0CEN5</accession>
<dbReference type="EMBL" id="JRES01000501">
    <property type="protein sequence ID" value="KNC30677.1"/>
    <property type="molecule type" value="Genomic_DNA"/>
</dbReference>
<comment type="caution">
    <text evidence="8">The sequence shown here is derived from an EMBL/GenBank/DDBJ whole genome shotgun (WGS) entry which is preliminary data.</text>
</comment>
<feature type="domain" description="MYND-type" evidence="7">
    <location>
        <begin position="6"/>
        <end position="41"/>
    </location>
</feature>
<dbReference type="PROSITE" id="PS50865">
    <property type="entry name" value="ZF_MYND_2"/>
    <property type="match status" value="1"/>
</dbReference>
<feature type="region of interest" description="Disordered" evidence="5">
    <location>
        <begin position="70"/>
        <end position="96"/>
    </location>
</feature>
<dbReference type="OrthoDB" id="10023235at2759"/>
<keyword evidence="3" id="KW-0862">Zinc</keyword>
<proteinExistence type="predicted"/>
<evidence type="ECO:0000256" key="4">
    <source>
        <dbReference type="PROSITE-ProRule" id="PRU00134"/>
    </source>
</evidence>
<dbReference type="PANTHER" id="PTHR22948">
    <property type="entry name" value="TUDOR DOMAIN CONTAINING PROTEIN"/>
    <property type="match status" value="1"/>
</dbReference>
<dbReference type="InterPro" id="IPR002999">
    <property type="entry name" value="Tudor"/>
</dbReference>
<dbReference type="SMART" id="SM00333">
    <property type="entry name" value="TUDOR"/>
    <property type="match status" value="4"/>
</dbReference>
<dbReference type="SUPFAM" id="SSF144232">
    <property type="entry name" value="HIT/MYND zinc finger-like"/>
    <property type="match status" value="1"/>
</dbReference>
<feature type="domain" description="Tudor" evidence="6">
    <location>
        <begin position="178"/>
        <end position="249"/>
    </location>
</feature>
<dbReference type="Pfam" id="PF00567">
    <property type="entry name" value="TUDOR"/>
    <property type="match status" value="3"/>
</dbReference>
<evidence type="ECO:0008006" key="10">
    <source>
        <dbReference type="Google" id="ProtNLM"/>
    </source>
</evidence>
<evidence type="ECO:0000256" key="1">
    <source>
        <dbReference type="ARBA" id="ARBA00022723"/>
    </source>
</evidence>
<keyword evidence="2 4" id="KW-0863">Zinc-finger</keyword>
<feature type="domain" description="Tudor" evidence="6">
    <location>
        <begin position="804"/>
        <end position="863"/>
    </location>
</feature>
<dbReference type="STRING" id="7375.A0A0L0CEN5"/>
<evidence type="ECO:0000259" key="6">
    <source>
        <dbReference type="PROSITE" id="PS50304"/>
    </source>
</evidence>
<dbReference type="InterPro" id="IPR002893">
    <property type="entry name" value="Znf_MYND"/>
</dbReference>
<reference evidence="8 9" key="1">
    <citation type="journal article" date="2015" name="Nat. Commun.">
        <title>Lucilia cuprina genome unlocks parasitic fly biology to underpin future interventions.</title>
        <authorList>
            <person name="Anstead C.A."/>
            <person name="Korhonen P.K."/>
            <person name="Young N.D."/>
            <person name="Hall R.S."/>
            <person name="Jex A.R."/>
            <person name="Murali S.C."/>
            <person name="Hughes D.S."/>
            <person name="Lee S.F."/>
            <person name="Perry T."/>
            <person name="Stroehlein A.J."/>
            <person name="Ansell B.R."/>
            <person name="Breugelmans B."/>
            <person name="Hofmann A."/>
            <person name="Qu J."/>
            <person name="Dugan S."/>
            <person name="Lee S.L."/>
            <person name="Chao H."/>
            <person name="Dinh H."/>
            <person name="Han Y."/>
            <person name="Doddapaneni H.V."/>
            <person name="Worley K.C."/>
            <person name="Muzny D.M."/>
            <person name="Ioannidis P."/>
            <person name="Waterhouse R.M."/>
            <person name="Zdobnov E.M."/>
            <person name="James P.J."/>
            <person name="Bagnall N.H."/>
            <person name="Kotze A.C."/>
            <person name="Gibbs R.A."/>
            <person name="Richards S."/>
            <person name="Batterham P."/>
            <person name="Gasser R.B."/>
        </authorList>
    </citation>
    <scope>NUCLEOTIDE SEQUENCE [LARGE SCALE GENOMIC DNA]</scope>
    <source>
        <strain evidence="8 9">LS</strain>
        <tissue evidence="8">Full body</tissue>
    </source>
</reference>